<dbReference type="InterPro" id="IPR027417">
    <property type="entry name" value="P-loop_NTPase"/>
</dbReference>
<accession>A0A1B2LY52</accession>
<keyword evidence="2" id="KW-0813">Transport</keyword>
<dbReference type="PROSITE" id="PS00211">
    <property type="entry name" value="ABC_TRANSPORTER_1"/>
    <property type="match status" value="1"/>
</dbReference>
<evidence type="ECO:0000256" key="2">
    <source>
        <dbReference type="ARBA" id="ARBA00022448"/>
    </source>
</evidence>
<keyword evidence="3" id="KW-0547">Nucleotide-binding</keyword>
<dbReference type="RefSeq" id="WP_067553452.1">
    <property type="nucleotide sequence ID" value="NZ_CP016895.1"/>
</dbReference>
<dbReference type="Gene3D" id="3.40.50.300">
    <property type="entry name" value="P-loop containing nucleotide triphosphate hydrolases"/>
    <property type="match status" value="1"/>
</dbReference>
<evidence type="ECO:0000313" key="7">
    <source>
        <dbReference type="Proteomes" id="UP000093391"/>
    </source>
</evidence>
<dbReference type="GO" id="GO:0016887">
    <property type="term" value="F:ATP hydrolysis activity"/>
    <property type="evidence" value="ECO:0007669"/>
    <property type="project" value="InterPro"/>
</dbReference>
<dbReference type="InterPro" id="IPR003439">
    <property type="entry name" value="ABC_transporter-like_ATP-bd"/>
</dbReference>
<dbReference type="InterPro" id="IPR003593">
    <property type="entry name" value="AAA+_ATPase"/>
</dbReference>
<keyword evidence="7" id="KW-1185">Reference proteome</keyword>
<dbReference type="SMART" id="SM00382">
    <property type="entry name" value="AAA"/>
    <property type="match status" value="1"/>
</dbReference>
<dbReference type="SUPFAM" id="SSF52540">
    <property type="entry name" value="P-loop containing nucleoside triphosphate hydrolases"/>
    <property type="match status" value="1"/>
</dbReference>
<organism evidence="6 7">
    <name type="scientific">Acinetobacter larvae</name>
    <dbReference type="NCBI Taxonomy" id="1789224"/>
    <lineage>
        <taxon>Bacteria</taxon>
        <taxon>Pseudomonadati</taxon>
        <taxon>Pseudomonadota</taxon>
        <taxon>Gammaproteobacteria</taxon>
        <taxon>Moraxellales</taxon>
        <taxon>Moraxellaceae</taxon>
        <taxon>Acinetobacter</taxon>
    </lineage>
</organism>
<dbReference type="KEGG" id="ala:BFG52_05580"/>
<keyword evidence="4 6" id="KW-0067">ATP-binding</keyword>
<dbReference type="InterPro" id="IPR050166">
    <property type="entry name" value="ABC_transporter_ATP-bind"/>
</dbReference>
<comment type="similarity">
    <text evidence="1">Belongs to the ABC transporter superfamily.</text>
</comment>
<name>A0A1B2LY52_9GAMM</name>
<dbReference type="GO" id="GO:0005524">
    <property type="term" value="F:ATP binding"/>
    <property type="evidence" value="ECO:0007669"/>
    <property type="project" value="UniProtKB-KW"/>
</dbReference>
<evidence type="ECO:0000256" key="1">
    <source>
        <dbReference type="ARBA" id="ARBA00005417"/>
    </source>
</evidence>
<evidence type="ECO:0000256" key="3">
    <source>
        <dbReference type="ARBA" id="ARBA00022741"/>
    </source>
</evidence>
<dbReference type="CDD" id="cd03293">
    <property type="entry name" value="ABC_NrtD_SsuB_transporters"/>
    <property type="match status" value="1"/>
</dbReference>
<dbReference type="PROSITE" id="PS50893">
    <property type="entry name" value="ABC_TRANSPORTER_2"/>
    <property type="match status" value="1"/>
</dbReference>
<dbReference type="EMBL" id="CP016895">
    <property type="protein sequence ID" value="AOA57874.1"/>
    <property type="molecule type" value="Genomic_DNA"/>
</dbReference>
<dbReference type="STRING" id="1789224.BFG52_05580"/>
<evidence type="ECO:0000259" key="5">
    <source>
        <dbReference type="PROSITE" id="PS50893"/>
    </source>
</evidence>
<evidence type="ECO:0000256" key="4">
    <source>
        <dbReference type="ARBA" id="ARBA00022840"/>
    </source>
</evidence>
<dbReference type="Proteomes" id="UP000093391">
    <property type="component" value="Chromosome"/>
</dbReference>
<gene>
    <name evidence="6" type="ORF">BFG52_05580</name>
</gene>
<evidence type="ECO:0000313" key="6">
    <source>
        <dbReference type="EMBL" id="AOA57874.1"/>
    </source>
</evidence>
<sequence>MNSSVNYQSEQARVTLPLGSHQALLSLRNIQKYFVVNQQPVKVIENFNLNINEGEFIAIVGSSGCGKSTLLRLLAGLDADFEGEIIIDGKPIQGIAKDRAVVFQEHRLFPWLTVEQNIELGLLNENISAAHKREHIKNAIELIGLQHFEKAYPHQLSGGMAQRVAIARSLVTQPKIFLLDEPFGALDALTRHQMQNELLRIQSQQKMTTIFITHDVEEAVTLADRVVILKPKPGRIAQIIEVNLTRPRNRASFELHQLKERIFKILTEDKII</sequence>
<dbReference type="PANTHER" id="PTHR42788">
    <property type="entry name" value="TAURINE IMPORT ATP-BINDING PROTEIN-RELATED"/>
    <property type="match status" value="1"/>
</dbReference>
<dbReference type="AlphaFoldDB" id="A0A1B2LY52"/>
<dbReference type="Pfam" id="PF00005">
    <property type="entry name" value="ABC_tran"/>
    <property type="match status" value="1"/>
</dbReference>
<dbReference type="PANTHER" id="PTHR42788:SF13">
    <property type="entry name" value="ALIPHATIC SULFONATES IMPORT ATP-BINDING PROTEIN SSUB"/>
    <property type="match status" value="1"/>
</dbReference>
<dbReference type="InterPro" id="IPR017871">
    <property type="entry name" value="ABC_transporter-like_CS"/>
</dbReference>
<dbReference type="OrthoDB" id="9802264at2"/>
<reference evidence="6 7" key="1">
    <citation type="submission" date="2016-08" db="EMBL/GenBank/DDBJ databases">
        <authorList>
            <person name="Seilhamer J.J."/>
        </authorList>
    </citation>
    <scope>NUCLEOTIDE SEQUENCE [LARGE SCALE GENOMIC DNA]</scope>
    <source>
        <strain evidence="6 7">BRTC-1</strain>
    </source>
</reference>
<protein>
    <submittedName>
        <fullName evidence="6">ABC transporter ATP-binding protein</fullName>
    </submittedName>
</protein>
<feature type="domain" description="ABC transporter" evidence="5">
    <location>
        <begin position="25"/>
        <end position="256"/>
    </location>
</feature>
<proteinExistence type="inferred from homology"/>